<name>A0A504J7L2_9FLAO</name>
<dbReference type="RefSeq" id="WP_140590383.1">
    <property type="nucleotide sequence ID" value="NZ_VFWZ01000002.1"/>
</dbReference>
<accession>A0A504J7L2</accession>
<dbReference type="Proteomes" id="UP000315540">
    <property type="component" value="Unassembled WGS sequence"/>
</dbReference>
<evidence type="ECO:0000313" key="1">
    <source>
        <dbReference type="EMBL" id="TPN86846.1"/>
    </source>
</evidence>
<dbReference type="OrthoDB" id="1161242at2"/>
<dbReference type="AlphaFoldDB" id="A0A504J7L2"/>
<comment type="caution">
    <text evidence="1">The sequence shown here is derived from an EMBL/GenBank/DDBJ whole genome shotgun (WGS) entry which is preliminary data.</text>
</comment>
<sequence>MTDLEIKKNVSEKAIKYGIPTDYSFLYDDLSSNFKKEFERSIDQSEFGIPIVKYGHKNGNWLIVGTKKLAVKSDTLSLIRIEQIKGFKVPKSEFEKAKQNQPDRMLRKFEYEILTINYLNGNSIDVWLNKKHDYYGFWHIMIRLLNLKK</sequence>
<dbReference type="EMBL" id="VFWZ01000002">
    <property type="protein sequence ID" value="TPN86846.1"/>
    <property type="molecule type" value="Genomic_DNA"/>
</dbReference>
<keyword evidence="2" id="KW-1185">Reference proteome</keyword>
<proteinExistence type="predicted"/>
<reference evidence="1 2" key="1">
    <citation type="submission" date="2019-06" db="EMBL/GenBank/DDBJ databases">
        <authorList>
            <person name="Meng X."/>
        </authorList>
    </citation>
    <scope>NUCLEOTIDE SEQUENCE [LARGE SCALE GENOMIC DNA]</scope>
    <source>
        <strain evidence="1 2">M625</strain>
    </source>
</reference>
<protein>
    <submittedName>
        <fullName evidence="1">Uncharacterized protein</fullName>
    </submittedName>
</protein>
<evidence type="ECO:0000313" key="2">
    <source>
        <dbReference type="Proteomes" id="UP000315540"/>
    </source>
</evidence>
<gene>
    <name evidence="1" type="ORF">FHK87_04385</name>
</gene>
<organism evidence="1 2">
    <name type="scientific">Aquimarina algicola</name>
    <dbReference type="NCBI Taxonomy" id="2589995"/>
    <lineage>
        <taxon>Bacteria</taxon>
        <taxon>Pseudomonadati</taxon>
        <taxon>Bacteroidota</taxon>
        <taxon>Flavobacteriia</taxon>
        <taxon>Flavobacteriales</taxon>
        <taxon>Flavobacteriaceae</taxon>
        <taxon>Aquimarina</taxon>
    </lineage>
</organism>